<sequence length="332" mass="36961">MTTRQLGKSGLTVSALGLGCMGMSDFYGQPDDAESLRTLARALELGVTFLDTADMYGPYRNEELLGRFFKEDKTRRGRVQLATKFGIVRDPNDPSKRGISGRPDYLRQACEGSLQRLGTDHIDLYYQHRVDPSVPIEETVGEMGRLVEEGKVRFLGLSEAGPDTIRRAQATHPIAALQTEYSLWSREPEVDILPVLRELSIGLVPYSPLGRGFLTGEIQKFEDFAPDDYRRHSPRFQGENFDKNLKLVNHLRELAQAKNCTASQLALAWVLAQGNDLAPIPGTKRVKYLEENVGALDVALSPDELRQLDELLPLGAAAGQRYPEAMMATVNR</sequence>
<evidence type="ECO:0000313" key="3">
    <source>
        <dbReference type="EMBL" id="NML64017.1"/>
    </source>
</evidence>
<accession>A0A7Y0FKS3</accession>
<comment type="caution">
    <text evidence="3">The sequence shown here is derived from an EMBL/GenBank/DDBJ whole genome shotgun (WGS) entry which is preliminary data.</text>
</comment>
<dbReference type="PROSITE" id="PS51257">
    <property type="entry name" value="PROKAR_LIPOPROTEIN"/>
    <property type="match status" value="1"/>
</dbReference>
<evidence type="ECO:0000259" key="2">
    <source>
        <dbReference type="Pfam" id="PF00248"/>
    </source>
</evidence>
<dbReference type="AlphaFoldDB" id="A0A7Y0FKS3"/>
<evidence type="ECO:0000313" key="4">
    <source>
        <dbReference type="Proteomes" id="UP000559626"/>
    </source>
</evidence>
<proteinExistence type="predicted"/>
<name>A0A7Y0FKS3_9BACT</name>
<dbReference type="InterPro" id="IPR050791">
    <property type="entry name" value="Aldo-Keto_reductase"/>
</dbReference>
<gene>
    <name evidence="3" type="ORF">HHL22_02250</name>
</gene>
<protein>
    <submittedName>
        <fullName evidence="3">Aldo/keto reductase</fullName>
    </submittedName>
</protein>
<dbReference type="Pfam" id="PF00248">
    <property type="entry name" value="Aldo_ket_red"/>
    <property type="match status" value="1"/>
</dbReference>
<dbReference type="RefSeq" id="WP_169529344.1">
    <property type="nucleotide sequence ID" value="NZ_JABBGH010000001.1"/>
</dbReference>
<organism evidence="3 4">
    <name type="scientific">Hymenobacter polaris</name>
    <dbReference type="NCBI Taxonomy" id="2682546"/>
    <lineage>
        <taxon>Bacteria</taxon>
        <taxon>Pseudomonadati</taxon>
        <taxon>Bacteroidota</taxon>
        <taxon>Cytophagia</taxon>
        <taxon>Cytophagales</taxon>
        <taxon>Hymenobacteraceae</taxon>
        <taxon>Hymenobacter</taxon>
    </lineage>
</organism>
<dbReference type="Gene3D" id="3.20.20.100">
    <property type="entry name" value="NADP-dependent oxidoreductase domain"/>
    <property type="match status" value="1"/>
</dbReference>
<dbReference type="Proteomes" id="UP000559626">
    <property type="component" value="Unassembled WGS sequence"/>
</dbReference>
<dbReference type="PANTHER" id="PTHR43625">
    <property type="entry name" value="AFLATOXIN B1 ALDEHYDE REDUCTASE"/>
    <property type="match status" value="1"/>
</dbReference>
<dbReference type="GO" id="GO:0005737">
    <property type="term" value="C:cytoplasm"/>
    <property type="evidence" value="ECO:0007669"/>
    <property type="project" value="TreeGrafter"/>
</dbReference>
<keyword evidence="1" id="KW-0560">Oxidoreductase</keyword>
<dbReference type="PANTHER" id="PTHR43625:SF40">
    <property type="entry name" value="ALDO-KETO REDUCTASE YAKC [NADP(+)]"/>
    <property type="match status" value="1"/>
</dbReference>
<dbReference type="InterPro" id="IPR023210">
    <property type="entry name" value="NADP_OxRdtase_dom"/>
</dbReference>
<reference evidence="3 4" key="1">
    <citation type="submission" date="2020-04" db="EMBL/GenBank/DDBJ databases">
        <title>Hymenobacter polaris sp. nov., isolated from Arctic soil.</title>
        <authorList>
            <person name="Dahal R.H."/>
        </authorList>
    </citation>
    <scope>NUCLEOTIDE SEQUENCE [LARGE SCALE GENOMIC DNA]</scope>
    <source>
        <strain evidence="3 4">RP-2-7</strain>
    </source>
</reference>
<feature type="domain" description="NADP-dependent oxidoreductase" evidence="2">
    <location>
        <begin position="16"/>
        <end position="311"/>
    </location>
</feature>
<dbReference type="InterPro" id="IPR036812">
    <property type="entry name" value="NAD(P)_OxRdtase_dom_sf"/>
</dbReference>
<dbReference type="GO" id="GO:0016491">
    <property type="term" value="F:oxidoreductase activity"/>
    <property type="evidence" value="ECO:0007669"/>
    <property type="project" value="UniProtKB-KW"/>
</dbReference>
<dbReference type="SUPFAM" id="SSF51430">
    <property type="entry name" value="NAD(P)-linked oxidoreductase"/>
    <property type="match status" value="1"/>
</dbReference>
<dbReference type="EMBL" id="JABBGH010000001">
    <property type="protein sequence ID" value="NML64017.1"/>
    <property type="molecule type" value="Genomic_DNA"/>
</dbReference>
<evidence type="ECO:0000256" key="1">
    <source>
        <dbReference type="ARBA" id="ARBA00023002"/>
    </source>
</evidence>
<keyword evidence="4" id="KW-1185">Reference proteome</keyword>
<dbReference type="CDD" id="cd19076">
    <property type="entry name" value="AKR_AKR13A_13D"/>
    <property type="match status" value="1"/>
</dbReference>